<feature type="region of interest" description="Disordered" evidence="4">
    <location>
        <begin position="1"/>
        <end position="21"/>
    </location>
</feature>
<dbReference type="GO" id="GO:0000271">
    <property type="term" value="P:polysaccharide biosynthetic process"/>
    <property type="evidence" value="ECO:0007669"/>
    <property type="project" value="TreeGrafter"/>
</dbReference>
<sequence length="423" mass="46348">MTKLAMEGGRPARTKPLPPNYPGATVYGAEEAQGAAEVIHAQSPFRYYGPNVKNEVRTFEEEMARHLNVPYVLGVTSCTAALVVALKALGIGYGDKVIVPAITFLATPGAVVCANAVPVFVDADDSMNLDPADLERVMDKDVKAIIAVSILGNPCDMDPILAFAKKHNLYVIEDVAQSCGASYKGKVTGTMGDIGVYSFQMNKILTAGEGGALVTSNPELFDRAVRYHDQGMFRDKARYGIESADEEKAFIGQNYRMSEITGAVLNEQWKKLGGIVSSMQTRCRELQAKLTAELPDMKFRRLADPEGDIGSNLGMILPSTAFTQAFIKAMAAENIGAYTLYGSRPVYMLPQLFHQRTAEKDNFPFNYPFENPVVYTEDMCPQAVDYIARTVYVPISPLLTEQDVEEIAEGIVKVYRHIAQVQV</sequence>
<dbReference type="AlphaFoldDB" id="A0AA96RFE4"/>
<dbReference type="Proteomes" id="UP001305702">
    <property type="component" value="Chromosome"/>
</dbReference>
<dbReference type="Gene3D" id="3.40.640.10">
    <property type="entry name" value="Type I PLP-dependent aspartate aminotransferase-like (Major domain)"/>
    <property type="match status" value="1"/>
</dbReference>
<gene>
    <name evidence="5" type="ORF">MJA45_02210</name>
</gene>
<evidence type="ECO:0000256" key="4">
    <source>
        <dbReference type="SAM" id="MobiDB-lite"/>
    </source>
</evidence>
<dbReference type="GO" id="GO:0030170">
    <property type="term" value="F:pyridoxal phosphate binding"/>
    <property type="evidence" value="ECO:0007669"/>
    <property type="project" value="TreeGrafter"/>
</dbReference>
<keyword evidence="6" id="KW-1185">Reference proteome</keyword>
<evidence type="ECO:0000256" key="3">
    <source>
        <dbReference type="RuleBase" id="RU004508"/>
    </source>
</evidence>
<dbReference type="Gene3D" id="3.90.1150.10">
    <property type="entry name" value="Aspartate Aminotransferase, domain 1"/>
    <property type="match status" value="1"/>
</dbReference>
<organism evidence="5 6">
    <name type="scientific">Paenibacillus aurantius</name>
    <dbReference type="NCBI Taxonomy" id="2918900"/>
    <lineage>
        <taxon>Bacteria</taxon>
        <taxon>Bacillati</taxon>
        <taxon>Bacillota</taxon>
        <taxon>Bacilli</taxon>
        <taxon>Bacillales</taxon>
        <taxon>Paenibacillaceae</taxon>
        <taxon>Paenibacillus</taxon>
    </lineage>
</organism>
<dbReference type="EC" id="2.6.1.-" evidence="5"/>
<dbReference type="PANTHER" id="PTHR30244:SF34">
    <property type="entry name" value="DTDP-4-AMINO-4,6-DIDEOXYGALACTOSE TRANSAMINASE"/>
    <property type="match status" value="1"/>
</dbReference>
<dbReference type="InterPro" id="IPR015422">
    <property type="entry name" value="PyrdxlP-dep_Trfase_small"/>
</dbReference>
<protein>
    <submittedName>
        <fullName evidence="5">DegT/DnrJ/EryC1/StrS family aminotransferase</fullName>
        <ecNumber evidence="5">2.6.1.-</ecNumber>
    </submittedName>
</protein>
<accession>A0AA96RFE4</accession>
<keyword evidence="5" id="KW-0032">Aminotransferase</keyword>
<dbReference type="GO" id="GO:0008483">
    <property type="term" value="F:transaminase activity"/>
    <property type="evidence" value="ECO:0007669"/>
    <property type="project" value="UniProtKB-KW"/>
</dbReference>
<evidence type="ECO:0000313" key="5">
    <source>
        <dbReference type="EMBL" id="WNQ11892.1"/>
    </source>
</evidence>
<dbReference type="KEGG" id="paun:MJA45_02210"/>
<feature type="modified residue" description="N6-(pyridoxal phosphate)lysine" evidence="2">
    <location>
        <position position="203"/>
    </location>
</feature>
<evidence type="ECO:0000256" key="2">
    <source>
        <dbReference type="PIRSR" id="PIRSR000390-2"/>
    </source>
</evidence>
<dbReference type="CDD" id="cd00616">
    <property type="entry name" value="AHBA_syn"/>
    <property type="match status" value="1"/>
</dbReference>
<feature type="active site" description="Proton acceptor" evidence="1">
    <location>
        <position position="203"/>
    </location>
</feature>
<keyword evidence="5" id="KW-0808">Transferase</keyword>
<reference evidence="5 6" key="1">
    <citation type="submission" date="2022-02" db="EMBL/GenBank/DDBJ databases">
        <title>Paenibacillus sp. MBLB1776 Whole Genome Shotgun Sequencing.</title>
        <authorList>
            <person name="Hwang C.Y."/>
            <person name="Cho E.-S."/>
            <person name="Seo M.-J."/>
        </authorList>
    </citation>
    <scope>NUCLEOTIDE SEQUENCE [LARGE SCALE GENOMIC DNA]</scope>
    <source>
        <strain evidence="5 6">MBLB1776</strain>
    </source>
</reference>
<dbReference type="RefSeq" id="WP_315605668.1">
    <property type="nucleotide sequence ID" value="NZ_CP130318.1"/>
</dbReference>
<evidence type="ECO:0000313" key="6">
    <source>
        <dbReference type="Proteomes" id="UP001305702"/>
    </source>
</evidence>
<name>A0AA96RFE4_9BACL</name>
<dbReference type="Pfam" id="PF01041">
    <property type="entry name" value="DegT_DnrJ_EryC1"/>
    <property type="match status" value="1"/>
</dbReference>
<dbReference type="PANTHER" id="PTHR30244">
    <property type="entry name" value="TRANSAMINASE"/>
    <property type="match status" value="1"/>
</dbReference>
<comment type="similarity">
    <text evidence="3">Belongs to the DegT/DnrJ/EryC1 family.</text>
</comment>
<dbReference type="SUPFAM" id="SSF53383">
    <property type="entry name" value="PLP-dependent transferases"/>
    <property type="match status" value="1"/>
</dbReference>
<keyword evidence="2 3" id="KW-0663">Pyridoxal phosphate</keyword>
<proteinExistence type="inferred from homology"/>
<dbReference type="PIRSF" id="PIRSF000390">
    <property type="entry name" value="PLP_StrS"/>
    <property type="match status" value="1"/>
</dbReference>
<dbReference type="InterPro" id="IPR000653">
    <property type="entry name" value="DegT/StrS_aminotransferase"/>
</dbReference>
<dbReference type="InterPro" id="IPR015424">
    <property type="entry name" value="PyrdxlP-dep_Trfase"/>
</dbReference>
<dbReference type="EMBL" id="CP130318">
    <property type="protein sequence ID" value="WNQ11892.1"/>
    <property type="molecule type" value="Genomic_DNA"/>
</dbReference>
<evidence type="ECO:0000256" key="1">
    <source>
        <dbReference type="PIRSR" id="PIRSR000390-1"/>
    </source>
</evidence>
<dbReference type="InterPro" id="IPR015421">
    <property type="entry name" value="PyrdxlP-dep_Trfase_major"/>
</dbReference>